<keyword evidence="2" id="KW-0732">Signal</keyword>
<evidence type="ECO:0000313" key="3">
    <source>
        <dbReference type="EMBL" id="CAI4211116.1"/>
    </source>
</evidence>
<dbReference type="AlphaFoldDB" id="A0A9P1M5K9"/>
<feature type="chain" id="PRO_5040135743" evidence="2">
    <location>
        <begin position="17"/>
        <end position="178"/>
    </location>
</feature>
<sequence>MQLPILALGLVAAVYATEEAVAADFPVIDGEYGFAHPKHSVPIDDCDEVDHDDWHFRPCKKDHGHKPKPFPPQKWTTSTDTITKTKTVIECEDDVKECPEHPKTKYTTTTVEVTTTVCPVPDTDAPEPTPTAPAEEEDDDAEEGEKPPRLPLPVVISGANKAAGGFFGAVVALVAALI</sequence>
<gene>
    <name evidence="3" type="ORF">PPNO1_LOCUS913</name>
</gene>
<keyword evidence="4" id="KW-1185">Reference proteome</keyword>
<feature type="region of interest" description="Disordered" evidence="1">
    <location>
        <begin position="118"/>
        <end position="152"/>
    </location>
</feature>
<organism evidence="3 4">
    <name type="scientific">Parascedosporium putredinis</name>
    <dbReference type="NCBI Taxonomy" id="1442378"/>
    <lineage>
        <taxon>Eukaryota</taxon>
        <taxon>Fungi</taxon>
        <taxon>Dikarya</taxon>
        <taxon>Ascomycota</taxon>
        <taxon>Pezizomycotina</taxon>
        <taxon>Sordariomycetes</taxon>
        <taxon>Hypocreomycetidae</taxon>
        <taxon>Microascales</taxon>
        <taxon>Microascaceae</taxon>
        <taxon>Parascedosporium</taxon>
    </lineage>
</organism>
<feature type="signal peptide" evidence="2">
    <location>
        <begin position="1"/>
        <end position="16"/>
    </location>
</feature>
<comment type="caution">
    <text evidence="3">The sequence shown here is derived from an EMBL/GenBank/DDBJ whole genome shotgun (WGS) entry which is preliminary data.</text>
</comment>
<proteinExistence type="predicted"/>
<name>A0A9P1M5K9_9PEZI</name>
<accession>A0A9P1M5K9</accession>
<evidence type="ECO:0000256" key="1">
    <source>
        <dbReference type="SAM" id="MobiDB-lite"/>
    </source>
</evidence>
<dbReference type="Proteomes" id="UP000838763">
    <property type="component" value="Unassembled WGS sequence"/>
</dbReference>
<protein>
    <submittedName>
        <fullName evidence="3">Uncharacterized protein</fullName>
    </submittedName>
</protein>
<feature type="compositionally biased region" description="Acidic residues" evidence="1">
    <location>
        <begin position="134"/>
        <end position="143"/>
    </location>
</feature>
<evidence type="ECO:0000256" key="2">
    <source>
        <dbReference type="SAM" id="SignalP"/>
    </source>
</evidence>
<evidence type="ECO:0000313" key="4">
    <source>
        <dbReference type="Proteomes" id="UP000838763"/>
    </source>
</evidence>
<dbReference type="EMBL" id="CALLCH030000001">
    <property type="protein sequence ID" value="CAI4211116.1"/>
    <property type="molecule type" value="Genomic_DNA"/>
</dbReference>
<reference evidence="3" key="1">
    <citation type="submission" date="2022-11" db="EMBL/GenBank/DDBJ databases">
        <authorList>
            <person name="Scott C."/>
            <person name="Bruce N."/>
        </authorList>
    </citation>
    <scope>NUCLEOTIDE SEQUENCE</scope>
</reference>